<name>A0A4P6ZI95_9FLAO</name>
<evidence type="ECO:0000313" key="2">
    <source>
        <dbReference type="Proteomes" id="UP000294419"/>
    </source>
</evidence>
<protein>
    <submittedName>
        <fullName evidence="1">Uncharacterized protein</fullName>
    </submittedName>
</protein>
<organism evidence="1 2">
    <name type="scientific">Chryseobacterium salivictor</name>
    <dbReference type="NCBI Taxonomy" id="2547600"/>
    <lineage>
        <taxon>Bacteria</taxon>
        <taxon>Pseudomonadati</taxon>
        <taxon>Bacteroidota</taxon>
        <taxon>Flavobacteriia</taxon>
        <taxon>Flavobacteriales</taxon>
        <taxon>Weeksellaceae</taxon>
        <taxon>Chryseobacterium group</taxon>
        <taxon>Chryseobacterium</taxon>
    </lineage>
</organism>
<proteinExistence type="predicted"/>
<sequence>MKKFKKLTRIELKTLVGGAGPFEESILLDPVTCHVHYNGNGDMAYYGAGDCHNRGDGTTCKTYVAMGGSCY</sequence>
<dbReference type="KEGG" id="csal:NBC122_02759"/>
<dbReference type="Proteomes" id="UP000294419">
    <property type="component" value="Chromosome"/>
</dbReference>
<evidence type="ECO:0000313" key="1">
    <source>
        <dbReference type="EMBL" id="QBO59560.1"/>
    </source>
</evidence>
<dbReference type="InterPro" id="IPR058074">
    <property type="entry name" value="Bacteriocin-like"/>
</dbReference>
<keyword evidence="2" id="KW-1185">Reference proteome</keyword>
<dbReference type="NCBIfam" id="NF047798">
    <property type="entry name" value="leader_Chryseo"/>
    <property type="match status" value="1"/>
</dbReference>
<dbReference type="OrthoDB" id="1264793at2"/>
<dbReference type="AlphaFoldDB" id="A0A4P6ZI95"/>
<gene>
    <name evidence="1" type="ORF">NBC122_02759</name>
</gene>
<dbReference type="RefSeq" id="WP_133440890.1">
    <property type="nucleotide sequence ID" value="NZ_CP037954.1"/>
</dbReference>
<reference evidence="1 2" key="1">
    <citation type="submission" date="2019-03" db="EMBL/GenBank/DDBJ databases">
        <authorList>
            <person name="Kim H."/>
            <person name="Yu S.-M."/>
        </authorList>
    </citation>
    <scope>NUCLEOTIDE SEQUENCE [LARGE SCALE GENOMIC DNA]</scope>
    <source>
        <strain evidence="1 2">NBC122</strain>
    </source>
</reference>
<accession>A0A4P6ZI95</accession>
<dbReference type="EMBL" id="CP037954">
    <property type="protein sequence ID" value="QBO59560.1"/>
    <property type="molecule type" value="Genomic_DNA"/>
</dbReference>